<accession>A0ACC6PV70</accession>
<organism evidence="1 2">
    <name type="scientific">Streptomyces achmelvichensis</name>
    <dbReference type="NCBI Taxonomy" id="3134111"/>
    <lineage>
        <taxon>Bacteria</taxon>
        <taxon>Bacillati</taxon>
        <taxon>Actinomycetota</taxon>
        <taxon>Actinomycetes</taxon>
        <taxon>Kitasatosporales</taxon>
        <taxon>Streptomycetaceae</taxon>
        <taxon>Streptomyces</taxon>
    </lineage>
</organism>
<dbReference type="EMBL" id="JBBKAJ010000022">
    <property type="protein sequence ID" value="MEJ8635284.1"/>
    <property type="molecule type" value="Genomic_DNA"/>
</dbReference>
<protein>
    <submittedName>
        <fullName evidence="1">Uncharacterized protein</fullName>
    </submittedName>
</protein>
<gene>
    <name evidence="1" type="ORF">WKI67_18045</name>
</gene>
<evidence type="ECO:0000313" key="2">
    <source>
        <dbReference type="Proteomes" id="UP001377168"/>
    </source>
</evidence>
<keyword evidence="2" id="KW-1185">Reference proteome</keyword>
<proteinExistence type="predicted"/>
<comment type="caution">
    <text evidence="1">The sequence shown here is derived from an EMBL/GenBank/DDBJ whole genome shotgun (WGS) entry which is preliminary data.</text>
</comment>
<dbReference type="Proteomes" id="UP001377168">
    <property type="component" value="Unassembled WGS sequence"/>
</dbReference>
<evidence type="ECO:0000313" key="1">
    <source>
        <dbReference type="EMBL" id="MEJ8635284.1"/>
    </source>
</evidence>
<reference evidence="1" key="1">
    <citation type="submission" date="2024-03" db="EMBL/GenBank/DDBJ databases">
        <title>Novel Streptomyces species of biotechnological and ecological value are a feature of Machair soil.</title>
        <authorList>
            <person name="Prole J.R."/>
            <person name="Goodfellow M."/>
            <person name="Allenby N."/>
            <person name="Ward A.C."/>
        </authorList>
    </citation>
    <scope>NUCLEOTIDE SEQUENCE</scope>
    <source>
        <strain evidence="1">MS2.AVA.5</strain>
    </source>
</reference>
<sequence>MNTLTVLAAAAFGSTVYLTTFSTVRWLNQLASRIKVAGLVVTGMVLCAVFGIIAFASQSVTIGFIVGAVITPPVHQWILQRRRHVASS</sequence>
<name>A0ACC6PV70_9ACTN</name>